<dbReference type="AlphaFoldDB" id="A0A9Q3D019"/>
<dbReference type="Proteomes" id="UP000765509">
    <property type="component" value="Unassembled WGS sequence"/>
</dbReference>
<dbReference type="InterPro" id="IPR000477">
    <property type="entry name" value="RT_dom"/>
</dbReference>
<dbReference type="SUPFAM" id="SSF56672">
    <property type="entry name" value="DNA/RNA polymerases"/>
    <property type="match status" value="1"/>
</dbReference>
<dbReference type="Pfam" id="PF00078">
    <property type="entry name" value="RVT_1"/>
    <property type="match status" value="1"/>
</dbReference>
<dbReference type="InterPro" id="IPR021109">
    <property type="entry name" value="Peptidase_aspartic_dom_sf"/>
</dbReference>
<organism evidence="2 3">
    <name type="scientific">Austropuccinia psidii MF-1</name>
    <dbReference type="NCBI Taxonomy" id="1389203"/>
    <lineage>
        <taxon>Eukaryota</taxon>
        <taxon>Fungi</taxon>
        <taxon>Dikarya</taxon>
        <taxon>Basidiomycota</taxon>
        <taxon>Pucciniomycotina</taxon>
        <taxon>Pucciniomycetes</taxon>
        <taxon>Pucciniales</taxon>
        <taxon>Sphaerophragmiaceae</taxon>
        <taxon>Austropuccinia</taxon>
    </lineage>
</organism>
<gene>
    <name evidence="2" type="ORF">O181_031900</name>
</gene>
<dbReference type="Pfam" id="PF08284">
    <property type="entry name" value="RVP_2"/>
    <property type="match status" value="1"/>
</dbReference>
<dbReference type="Gene3D" id="3.10.10.10">
    <property type="entry name" value="HIV Type 1 Reverse Transcriptase, subunit A, domain 1"/>
    <property type="match status" value="1"/>
</dbReference>
<evidence type="ECO:0000313" key="3">
    <source>
        <dbReference type="Proteomes" id="UP000765509"/>
    </source>
</evidence>
<dbReference type="CDD" id="cd01647">
    <property type="entry name" value="RT_LTR"/>
    <property type="match status" value="1"/>
</dbReference>
<dbReference type="PANTHER" id="PTHR24559">
    <property type="entry name" value="TRANSPOSON TY3-I GAG-POL POLYPROTEIN"/>
    <property type="match status" value="1"/>
</dbReference>
<sequence>MFYSILIVSGSTNPFISNRFVHKYSLTVSDLPEKIPLIILDFSESPSSFLTHHTEYMVELPSLPSFEWDFSVIDNPKEEDLILVFDFLNHFNTSIYWKQGLNTFDAENKDHYEPYKSSSNDFSSAKSSVALIQHVGEDNSVSSLLLFLWNVDLPPSSYHYYLEELWDEEEEPEEIETVINIVPSAYQNFLDVFSKVEADNLPPHHTCDHHIELEGSLPPAGVIYSLSNKESDTLRAYILENVEKGFIQPSFSSKGAPVLFVKNKDDNLCLCVNYCRLNAVIRKNKYPLPHINQLLTFLNCSSICSKIDLFGASNLLRIKEGDEHLKCFRTKYGSYEYLIMPFGLTNAPASFQNLFNYIFSNLLDVYLVVSLDDINFFPSLRKSMSLMCPLFLPDSEQIYFLRCKSAFSMSQVFNIQVMLFLMKASSWTK</sequence>
<name>A0A9Q3D019_9BASI</name>
<evidence type="ECO:0000259" key="1">
    <source>
        <dbReference type="Pfam" id="PF00078"/>
    </source>
</evidence>
<reference evidence="2" key="1">
    <citation type="submission" date="2021-03" db="EMBL/GenBank/DDBJ databases">
        <title>Draft genome sequence of rust myrtle Austropuccinia psidii MF-1, a brazilian biotype.</title>
        <authorList>
            <person name="Quecine M.C."/>
            <person name="Pachon D.M.R."/>
            <person name="Bonatelli M.L."/>
            <person name="Correr F.H."/>
            <person name="Franceschini L.M."/>
            <person name="Leite T.F."/>
            <person name="Margarido G.R.A."/>
            <person name="Almeida C.A."/>
            <person name="Ferrarezi J.A."/>
            <person name="Labate C.A."/>
        </authorList>
    </citation>
    <scope>NUCLEOTIDE SEQUENCE</scope>
    <source>
        <strain evidence="2">MF-1</strain>
    </source>
</reference>
<dbReference type="EMBL" id="AVOT02011469">
    <property type="protein sequence ID" value="MBW0492185.1"/>
    <property type="molecule type" value="Genomic_DNA"/>
</dbReference>
<keyword evidence="3" id="KW-1185">Reference proteome</keyword>
<dbReference type="Gene3D" id="2.40.70.10">
    <property type="entry name" value="Acid Proteases"/>
    <property type="match status" value="1"/>
</dbReference>
<protein>
    <recommendedName>
        <fullName evidence="1">Reverse transcriptase domain-containing protein</fullName>
    </recommendedName>
</protein>
<feature type="domain" description="Reverse transcriptase" evidence="1">
    <location>
        <begin position="269"/>
        <end position="379"/>
    </location>
</feature>
<evidence type="ECO:0000313" key="2">
    <source>
        <dbReference type="EMBL" id="MBW0492185.1"/>
    </source>
</evidence>
<dbReference type="InterPro" id="IPR053134">
    <property type="entry name" value="RNA-dir_DNA_polymerase"/>
</dbReference>
<dbReference type="OrthoDB" id="128646at2759"/>
<comment type="caution">
    <text evidence="2">The sequence shown here is derived from an EMBL/GenBank/DDBJ whole genome shotgun (WGS) entry which is preliminary data.</text>
</comment>
<accession>A0A9Q3D019</accession>
<dbReference type="PANTHER" id="PTHR24559:SF440">
    <property type="entry name" value="RIBONUCLEASE H"/>
    <property type="match status" value="1"/>
</dbReference>
<dbReference type="InterPro" id="IPR043502">
    <property type="entry name" value="DNA/RNA_pol_sf"/>
</dbReference>
<proteinExistence type="predicted"/>